<dbReference type="AlphaFoldDB" id="A0A6S7H2A8"/>
<evidence type="ECO:0000313" key="2">
    <source>
        <dbReference type="Proteomes" id="UP001152795"/>
    </source>
</evidence>
<comment type="caution">
    <text evidence="1">The sequence shown here is derived from an EMBL/GenBank/DDBJ whole genome shotgun (WGS) entry which is preliminary data.</text>
</comment>
<organism evidence="1 2">
    <name type="scientific">Paramuricea clavata</name>
    <name type="common">Red gorgonian</name>
    <name type="synonym">Violescent sea-whip</name>
    <dbReference type="NCBI Taxonomy" id="317549"/>
    <lineage>
        <taxon>Eukaryota</taxon>
        <taxon>Metazoa</taxon>
        <taxon>Cnidaria</taxon>
        <taxon>Anthozoa</taxon>
        <taxon>Octocorallia</taxon>
        <taxon>Malacalcyonacea</taxon>
        <taxon>Plexauridae</taxon>
        <taxon>Paramuricea</taxon>
    </lineage>
</organism>
<dbReference type="EMBL" id="CACRXK020001663">
    <property type="protein sequence ID" value="CAB3990461.1"/>
    <property type="molecule type" value="Genomic_DNA"/>
</dbReference>
<dbReference type="Proteomes" id="UP001152795">
    <property type="component" value="Unassembled WGS sequence"/>
</dbReference>
<name>A0A6S7H2A8_PARCT</name>
<gene>
    <name evidence="1" type="ORF">PACLA_8A032240</name>
</gene>
<keyword evidence="2" id="KW-1185">Reference proteome</keyword>
<proteinExistence type="predicted"/>
<reference evidence="1" key="1">
    <citation type="submission" date="2020-04" db="EMBL/GenBank/DDBJ databases">
        <authorList>
            <person name="Alioto T."/>
            <person name="Alioto T."/>
            <person name="Gomez Garrido J."/>
        </authorList>
    </citation>
    <scope>NUCLEOTIDE SEQUENCE</scope>
    <source>
        <strain evidence="1">A484AB</strain>
    </source>
</reference>
<accession>A0A6S7H2A8</accession>
<protein>
    <submittedName>
        <fullName evidence="1">Uncharacterized protein</fullName>
    </submittedName>
</protein>
<sequence>MKSQYMLCELKIRRVKAIQGRKREKRKGIKLVIIFVTIVVIDIGEVVAQHMVRTAIDAKSYMCKAKEVNFIDKIDEEQDQHFFIGTVNSDEAKQDDCMVCKFESKDVNAGSV</sequence>
<evidence type="ECO:0000313" key="1">
    <source>
        <dbReference type="EMBL" id="CAB3990461.1"/>
    </source>
</evidence>